<dbReference type="InterPro" id="IPR002575">
    <property type="entry name" value="Aminoglycoside_PTrfase"/>
</dbReference>
<feature type="domain" description="Aminoglycoside phosphotransferase" evidence="2">
    <location>
        <begin position="49"/>
        <end position="271"/>
    </location>
</feature>
<dbReference type="Gene3D" id="3.90.1200.10">
    <property type="match status" value="1"/>
</dbReference>
<dbReference type="PANTHER" id="PTHR21064:SF6">
    <property type="entry name" value="AMINOGLYCOSIDE PHOSPHOTRANSFERASE DOMAIN-CONTAINING PROTEIN"/>
    <property type="match status" value="1"/>
</dbReference>
<dbReference type="InterPro" id="IPR050249">
    <property type="entry name" value="Pseudomonas-type_ThrB"/>
</dbReference>
<evidence type="ECO:0000313" key="3">
    <source>
        <dbReference type="EMBL" id="CAB4915943.1"/>
    </source>
</evidence>
<dbReference type="InterPro" id="IPR011009">
    <property type="entry name" value="Kinase-like_dom_sf"/>
</dbReference>
<dbReference type="EMBL" id="CAFBMZ010000004">
    <property type="protein sequence ID" value="CAB4915943.1"/>
    <property type="molecule type" value="Genomic_DNA"/>
</dbReference>
<reference evidence="3" key="1">
    <citation type="submission" date="2020-05" db="EMBL/GenBank/DDBJ databases">
        <authorList>
            <person name="Chiriac C."/>
            <person name="Salcher M."/>
            <person name="Ghai R."/>
            <person name="Kavagutti S V."/>
        </authorList>
    </citation>
    <scope>NUCLEOTIDE SEQUENCE</scope>
</reference>
<sequence>MELFKIKDPRELFLSNQSEQIYFLTQSATTVLEIYGIYGAQVHCINFLTNATFSVLTDSGKKYALRINFNAKRTRENLSAEAEWVRFLGQFSEVAVAIPKKNLDGSYVTIIRNADTNQELRCILYSWLDGDEIGGNPSLIHLKSLGQIMAMMHKSASHFKLSAKTDLPVLRDLLWGAEDFLFGGRSILSRKHKRLLLQAGQHIQMVTEELFKTSARFVIHADIHGRNVISDDNLMQILDFDNCGIGLAVQDIAIALYYLETSQQHSALLAGYESVMPLPEFSDIALKTLLMQRRLMQLNFLYETQNPEYKRMLPGYLNNTIERVSAFLTDVRG</sequence>
<proteinExistence type="inferred from homology"/>
<evidence type="ECO:0000259" key="2">
    <source>
        <dbReference type="Pfam" id="PF01636"/>
    </source>
</evidence>
<dbReference type="GO" id="GO:0004413">
    <property type="term" value="F:homoserine kinase activity"/>
    <property type="evidence" value="ECO:0007669"/>
    <property type="project" value="TreeGrafter"/>
</dbReference>
<comment type="similarity">
    <text evidence="1">Belongs to the pseudomonas-type ThrB family.</text>
</comment>
<name>A0A6J7HFY6_9ZZZZ</name>
<dbReference type="PANTHER" id="PTHR21064">
    <property type="entry name" value="AMINOGLYCOSIDE PHOSPHOTRANSFERASE DOMAIN-CONTAINING PROTEIN-RELATED"/>
    <property type="match status" value="1"/>
</dbReference>
<accession>A0A6J7HFY6</accession>
<evidence type="ECO:0000256" key="1">
    <source>
        <dbReference type="ARBA" id="ARBA00038240"/>
    </source>
</evidence>
<dbReference type="GO" id="GO:0009088">
    <property type="term" value="P:threonine biosynthetic process"/>
    <property type="evidence" value="ECO:0007669"/>
    <property type="project" value="TreeGrafter"/>
</dbReference>
<gene>
    <name evidence="3" type="ORF">UFOPK3684_00096</name>
</gene>
<dbReference type="Pfam" id="PF01636">
    <property type="entry name" value="APH"/>
    <property type="match status" value="1"/>
</dbReference>
<dbReference type="AlphaFoldDB" id="A0A6J7HFY6"/>
<organism evidence="3">
    <name type="scientific">freshwater metagenome</name>
    <dbReference type="NCBI Taxonomy" id="449393"/>
    <lineage>
        <taxon>unclassified sequences</taxon>
        <taxon>metagenomes</taxon>
        <taxon>ecological metagenomes</taxon>
    </lineage>
</organism>
<dbReference type="SUPFAM" id="SSF56112">
    <property type="entry name" value="Protein kinase-like (PK-like)"/>
    <property type="match status" value="1"/>
</dbReference>
<protein>
    <submittedName>
        <fullName evidence="3">Unannotated protein</fullName>
    </submittedName>
</protein>